<proteinExistence type="predicted"/>
<gene>
    <name evidence="1" type="ORF">CDV28_102113</name>
</gene>
<dbReference type="AlphaFoldDB" id="A0A521G4T4"/>
<evidence type="ECO:0000313" key="2">
    <source>
        <dbReference type="Proteomes" id="UP000316238"/>
    </source>
</evidence>
<evidence type="ECO:0000313" key="1">
    <source>
        <dbReference type="EMBL" id="TAA75990.1"/>
    </source>
</evidence>
<keyword evidence="2" id="KW-1185">Reference proteome</keyword>
<organism evidence="1 2">
    <name type="scientific">Candidatus Electronema aureum</name>
    <dbReference type="NCBI Taxonomy" id="2005002"/>
    <lineage>
        <taxon>Bacteria</taxon>
        <taxon>Pseudomonadati</taxon>
        <taxon>Thermodesulfobacteriota</taxon>
        <taxon>Desulfobulbia</taxon>
        <taxon>Desulfobulbales</taxon>
        <taxon>Desulfobulbaceae</taxon>
        <taxon>Candidatus Electronema</taxon>
    </lineage>
</organism>
<dbReference type="EMBL" id="NQJD01000002">
    <property type="protein sequence ID" value="TAA75990.1"/>
    <property type="molecule type" value="Genomic_DNA"/>
</dbReference>
<comment type="caution">
    <text evidence="1">The sequence shown here is derived from an EMBL/GenBank/DDBJ whole genome shotgun (WGS) entry which is preliminary data.</text>
</comment>
<dbReference type="Proteomes" id="UP000316238">
    <property type="component" value="Unassembled WGS sequence"/>
</dbReference>
<accession>A0A521G4T4</accession>
<protein>
    <submittedName>
        <fullName evidence="1">Uncharacterized protein</fullName>
    </submittedName>
</protein>
<sequence>MRSVAACGKEDLHHHPQLSWWASKKTLAHPTVLVRPAATGLYQELTDIGAIWNCVDNYLWQYINPPLCKVLIFRFHTRAC</sequence>
<reference evidence="1" key="1">
    <citation type="submission" date="2017-07" db="EMBL/GenBank/DDBJ databases">
        <title>The cable genome - Insights into the physiology and evolution of filamentous bacteria capable of sulfide oxidation via long distance electron transfer.</title>
        <authorList>
            <person name="Thorup C."/>
            <person name="Bjerg J.T."/>
            <person name="Schreiber L."/>
            <person name="Nielsen L.P."/>
            <person name="Kjeldsen K.U."/>
            <person name="Boesen T."/>
            <person name="Boggild A."/>
            <person name="Meysman F."/>
            <person name="Geelhoed J."/>
            <person name="Schramm A."/>
        </authorList>
    </citation>
    <scope>NUCLEOTIDE SEQUENCE [LARGE SCALE GENOMIC DNA]</scope>
    <source>
        <strain evidence="1">GS</strain>
    </source>
</reference>
<name>A0A521G4T4_9BACT</name>